<gene>
    <name evidence="6" type="ORF">L9059_12685</name>
</gene>
<dbReference type="EMBL" id="JAKNRW010000008">
    <property type="protein sequence ID" value="MCK1791027.1"/>
    <property type="molecule type" value="Genomic_DNA"/>
</dbReference>
<comment type="similarity">
    <text evidence="1">Belongs to the LysR transcriptional regulatory family.</text>
</comment>
<evidence type="ECO:0000313" key="7">
    <source>
        <dbReference type="Proteomes" id="UP001299876"/>
    </source>
</evidence>
<dbReference type="PRINTS" id="PR00039">
    <property type="entry name" value="HTHLYSR"/>
</dbReference>
<feature type="domain" description="HTH lysR-type" evidence="5">
    <location>
        <begin position="5"/>
        <end position="62"/>
    </location>
</feature>
<dbReference type="SUPFAM" id="SSF46785">
    <property type="entry name" value="Winged helix' DNA-binding domain"/>
    <property type="match status" value="1"/>
</dbReference>
<keyword evidence="2" id="KW-0805">Transcription regulation</keyword>
<reference evidence="6 7" key="1">
    <citation type="submission" date="2022-02" db="EMBL/GenBank/DDBJ databases">
        <title>Comparative genomics of the first Antarctic Pseudomonas spp. capable of biotransforming 2,4,6-Trinitrotoluene.</title>
        <authorList>
            <person name="Cabrera M.A."/>
            <person name="Marquez S.L."/>
            <person name="Perez-Donoso J.M."/>
        </authorList>
    </citation>
    <scope>NUCLEOTIDE SEQUENCE [LARGE SCALE GENOMIC DNA]</scope>
    <source>
        <strain evidence="6 7">TNT19</strain>
    </source>
</reference>
<dbReference type="Pfam" id="PF00126">
    <property type="entry name" value="HTH_1"/>
    <property type="match status" value="1"/>
</dbReference>
<sequence length="316" mass="34664">MFSSERLKGIDVFVCVAEFGSFTAAAQKMNLTASAISKGVARLEKRLGAQLFRRTTRTLSLTDAGVAFLRTCKGVLADLEEAELSLQSENTEPRGRVRLDLPGAFGRTQVLPILLQFAKDHPLLMPHISFSDGFIDPLQEGADIVLRIGGAHDWPETVGHRLLGREWHILCASPDYLARHGTPLSEHDLEQHQCIAYGWVDGSIHPWSYAGEQGATHRRQVDPHLVVGNGEGLRMAAVAGCGIAQLPSWLVEQQLKEGTLVEVLAQLASDGMEIHLAWSKSREALPKVRVLVDALVVGLRELGAYDPERSERRADS</sequence>
<accession>A0ABT0EZ45</accession>
<protein>
    <submittedName>
        <fullName evidence="6">LysR family transcriptional regulator</fullName>
    </submittedName>
</protein>
<dbReference type="PANTHER" id="PTHR30537:SF5">
    <property type="entry name" value="HTH-TYPE TRANSCRIPTIONAL ACTIVATOR TTDR-RELATED"/>
    <property type="match status" value="1"/>
</dbReference>
<dbReference type="InterPro" id="IPR036390">
    <property type="entry name" value="WH_DNA-bd_sf"/>
</dbReference>
<organism evidence="6 7">
    <name type="scientific">Pseudomonas violetae</name>
    <dbReference type="NCBI Taxonomy" id="2915813"/>
    <lineage>
        <taxon>Bacteria</taxon>
        <taxon>Pseudomonadati</taxon>
        <taxon>Pseudomonadota</taxon>
        <taxon>Gammaproteobacteria</taxon>
        <taxon>Pseudomonadales</taxon>
        <taxon>Pseudomonadaceae</taxon>
        <taxon>Pseudomonas</taxon>
    </lineage>
</organism>
<dbReference type="PROSITE" id="PS50931">
    <property type="entry name" value="HTH_LYSR"/>
    <property type="match status" value="1"/>
</dbReference>
<keyword evidence="4" id="KW-0804">Transcription</keyword>
<dbReference type="InterPro" id="IPR005119">
    <property type="entry name" value="LysR_subst-bd"/>
</dbReference>
<dbReference type="Gene3D" id="1.10.10.10">
    <property type="entry name" value="Winged helix-like DNA-binding domain superfamily/Winged helix DNA-binding domain"/>
    <property type="match status" value="1"/>
</dbReference>
<evidence type="ECO:0000256" key="3">
    <source>
        <dbReference type="ARBA" id="ARBA00023125"/>
    </source>
</evidence>
<dbReference type="CDD" id="cd08475">
    <property type="entry name" value="PBP2_CrgA_like_6"/>
    <property type="match status" value="1"/>
</dbReference>
<dbReference type="InterPro" id="IPR058163">
    <property type="entry name" value="LysR-type_TF_proteobact-type"/>
</dbReference>
<name>A0ABT0EZ45_9PSED</name>
<dbReference type="InterPro" id="IPR036388">
    <property type="entry name" value="WH-like_DNA-bd_sf"/>
</dbReference>
<dbReference type="SUPFAM" id="SSF53850">
    <property type="entry name" value="Periplasmic binding protein-like II"/>
    <property type="match status" value="1"/>
</dbReference>
<dbReference type="RefSeq" id="WP_247291492.1">
    <property type="nucleotide sequence ID" value="NZ_JAKNRW010000008.1"/>
</dbReference>
<evidence type="ECO:0000313" key="6">
    <source>
        <dbReference type="EMBL" id="MCK1791027.1"/>
    </source>
</evidence>
<keyword evidence="7" id="KW-1185">Reference proteome</keyword>
<proteinExistence type="inferred from homology"/>
<dbReference type="InterPro" id="IPR000847">
    <property type="entry name" value="LysR_HTH_N"/>
</dbReference>
<dbReference type="Proteomes" id="UP001299876">
    <property type="component" value="Unassembled WGS sequence"/>
</dbReference>
<evidence type="ECO:0000256" key="4">
    <source>
        <dbReference type="ARBA" id="ARBA00023163"/>
    </source>
</evidence>
<keyword evidence="3" id="KW-0238">DNA-binding</keyword>
<evidence type="ECO:0000256" key="2">
    <source>
        <dbReference type="ARBA" id="ARBA00023015"/>
    </source>
</evidence>
<dbReference type="Pfam" id="PF03466">
    <property type="entry name" value="LysR_substrate"/>
    <property type="match status" value="1"/>
</dbReference>
<evidence type="ECO:0000259" key="5">
    <source>
        <dbReference type="PROSITE" id="PS50931"/>
    </source>
</evidence>
<evidence type="ECO:0000256" key="1">
    <source>
        <dbReference type="ARBA" id="ARBA00009437"/>
    </source>
</evidence>
<dbReference type="Gene3D" id="3.40.190.290">
    <property type="match status" value="1"/>
</dbReference>
<dbReference type="PANTHER" id="PTHR30537">
    <property type="entry name" value="HTH-TYPE TRANSCRIPTIONAL REGULATOR"/>
    <property type="match status" value="1"/>
</dbReference>
<comment type="caution">
    <text evidence="6">The sequence shown here is derived from an EMBL/GenBank/DDBJ whole genome shotgun (WGS) entry which is preliminary data.</text>
</comment>